<evidence type="ECO:0000313" key="5">
    <source>
        <dbReference type="Proteomes" id="UP000823895"/>
    </source>
</evidence>
<dbReference type="SUPFAM" id="SSF56601">
    <property type="entry name" value="beta-lactamase/transpeptidase-like"/>
    <property type="match status" value="1"/>
</dbReference>
<dbReference type="GO" id="GO:0008800">
    <property type="term" value="F:beta-lactamase activity"/>
    <property type="evidence" value="ECO:0007669"/>
    <property type="project" value="InterPro"/>
</dbReference>
<evidence type="ECO:0000256" key="2">
    <source>
        <dbReference type="SAM" id="Phobius"/>
    </source>
</evidence>
<dbReference type="InterPro" id="IPR045155">
    <property type="entry name" value="Beta-lactam_cat"/>
</dbReference>
<evidence type="ECO:0000259" key="3">
    <source>
        <dbReference type="Pfam" id="PF13354"/>
    </source>
</evidence>
<keyword evidence="2" id="KW-1133">Transmembrane helix</keyword>
<reference evidence="4" key="2">
    <citation type="submission" date="2021-04" db="EMBL/GenBank/DDBJ databases">
        <authorList>
            <person name="Gilroy R."/>
        </authorList>
    </citation>
    <scope>NUCLEOTIDE SEQUENCE</scope>
    <source>
        <strain evidence="4">CHK165-2605</strain>
    </source>
</reference>
<organism evidence="4 5">
    <name type="scientific">Candidatus Mediterraneibacter gallistercoris</name>
    <dbReference type="NCBI Taxonomy" id="2838671"/>
    <lineage>
        <taxon>Bacteria</taxon>
        <taxon>Bacillati</taxon>
        <taxon>Bacillota</taxon>
        <taxon>Clostridia</taxon>
        <taxon>Lachnospirales</taxon>
        <taxon>Lachnospiraceae</taxon>
        <taxon>Mediterraneibacter</taxon>
    </lineage>
</organism>
<dbReference type="Pfam" id="PF13354">
    <property type="entry name" value="Beta-lactamase2"/>
    <property type="match status" value="1"/>
</dbReference>
<sequence length="369" mass="41644">MKELDPYESRINDHERENQGETRKRYSVNWKEKRKREVHRQIFLLVAVLLILIIGAVLLRLLLTNSGRASSESDDNTAQAKEDDEVINMQFENILDDDNAELTITWDEPIMKSTFEAINADLLNCIESLSMDSEEYTTGFLLYDLNTGGGISYRADEIYYSASAIKGPYVAWVVQTYPDAAVNMYSNIANAISWSSNRDYYILINTYGKSGFDSWTTEIGCPDVTLSDGSFSAVSARDLTRLWINIYDYFTSGQENSDTIRDLFVNTEQSYIYETLGSEYTVYSKAGWLADGDEAYYNVQNDAGIVMKDDHPYILVVLSDAYGQNELLGNLVECLDQAHSSLIGLDDQNSSDVEGESGTENQTEEENQS</sequence>
<dbReference type="EMBL" id="DWWI01000174">
    <property type="protein sequence ID" value="HJC43616.1"/>
    <property type="molecule type" value="Genomic_DNA"/>
</dbReference>
<dbReference type="PANTHER" id="PTHR35333:SF3">
    <property type="entry name" value="BETA-LACTAMASE-TYPE TRANSPEPTIDASE FOLD CONTAINING PROTEIN"/>
    <property type="match status" value="1"/>
</dbReference>
<evidence type="ECO:0000313" key="4">
    <source>
        <dbReference type="EMBL" id="HJC43616.1"/>
    </source>
</evidence>
<feature type="transmembrane region" description="Helical" evidence="2">
    <location>
        <begin position="42"/>
        <end position="63"/>
    </location>
</feature>
<name>A0A9D2P5A6_9FIRM</name>
<dbReference type="AlphaFoldDB" id="A0A9D2P5A6"/>
<feature type="domain" description="Beta-lactamase class A catalytic" evidence="3">
    <location>
        <begin position="189"/>
        <end position="318"/>
    </location>
</feature>
<gene>
    <name evidence="4" type="ORF">H9756_08070</name>
</gene>
<dbReference type="GO" id="GO:0030655">
    <property type="term" value="P:beta-lactam antibiotic catabolic process"/>
    <property type="evidence" value="ECO:0007669"/>
    <property type="project" value="InterPro"/>
</dbReference>
<dbReference type="GO" id="GO:0046677">
    <property type="term" value="P:response to antibiotic"/>
    <property type="evidence" value="ECO:0007669"/>
    <property type="project" value="InterPro"/>
</dbReference>
<reference evidence="4" key="1">
    <citation type="journal article" date="2021" name="PeerJ">
        <title>Extensive microbial diversity within the chicken gut microbiome revealed by metagenomics and culture.</title>
        <authorList>
            <person name="Gilroy R."/>
            <person name="Ravi A."/>
            <person name="Getino M."/>
            <person name="Pursley I."/>
            <person name="Horton D.L."/>
            <person name="Alikhan N.F."/>
            <person name="Baker D."/>
            <person name="Gharbi K."/>
            <person name="Hall N."/>
            <person name="Watson M."/>
            <person name="Adriaenssens E.M."/>
            <person name="Foster-Nyarko E."/>
            <person name="Jarju S."/>
            <person name="Secka A."/>
            <person name="Antonio M."/>
            <person name="Oren A."/>
            <person name="Chaudhuri R.R."/>
            <person name="La Ragione R."/>
            <person name="Hildebrand F."/>
            <person name="Pallen M.J."/>
        </authorList>
    </citation>
    <scope>NUCLEOTIDE SEQUENCE</scope>
    <source>
        <strain evidence="4">CHK165-2605</strain>
    </source>
</reference>
<dbReference type="Gene3D" id="3.40.710.10">
    <property type="entry name" value="DD-peptidase/beta-lactamase superfamily"/>
    <property type="match status" value="1"/>
</dbReference>
<dbReference type="InterPro" id="IPR000871">
    <property type="entry name" value="Beta-lactam_class-A"/>
</dbReference>
<keyword evidence="2" id="KW-0812">Transmembrane</keyword>
<evidence type="ECO:0000256" key="1">
    <source>
        <dbReference type="SAM" id="MobiDB-lite"/>
    </source>
</evidence>
<dbReference type="Proteomes" id="UP000823895">
    <property type="component" value="Unassembled WGS sequence"/>
</dbReference>
<proteinExistence type="predicted"/>
<comment type="caution">
    <text evidence="4">The sequence shown here is derived from an EMBL/GenBank/DDBJ whole genome shotgun (WGS) entry which is preliminary data.</text>
</comment>
<accession>A0A9D2P5A6</accession>
<feature type="region of interest" description="Disordered" evidence="1">
    <location>
        <begin position="345"/>
        <end position="369"/>
    </location>
</feature>
<dbReference type="PANTHER" id="PTHR35333">
    <property type="entry name" value="BETA-LACTAMASE"/>
    <property type="match status" value="1"/>
</dbReference>
<dbReference type="InterPro" id="IPR012338">
    <property type="entry name" value="Beta-lactam/transpept-like"/>
</dbReference>
<protein>
    <submittedName>
        <fullName evidence="4">Class A beta-lactamase-related serine hydrolase</fullName>
    </submittedName>
</protein>
<feature type="compositionally biased region" description="Acidic residues" evidence="1">
    <location>
        <begin position="353"/>
        <end position="369"/>
    </location>
</feature>
<keyword evidence="2" id="KW-0472">Membrane</keyword>
<keyword evidence="4" id="KW-0378">Hydrolase</keyword>
<feature type="region of interest" description="Disordered" evidence="1">
    <location>
        <begin position="1"/>
        <end position="23"/>
    </location>
</feature>